<gene>
    <name evidence="2" type="ORF">UY77_C0034G0014</name>
</gene>
<organism evidence="2 3">
    <name type="scientific">Candidatus Uhrbacteria bacterium GW2011_GWA2_53_10</name>
    <dbReference type="NCBI Taxonomy" id="1618980"/>
    <lineage>
        <taxon>Bacteria</taxon>
        <taxon>Candidatus Uhriibacteriota</taxon>
    </lineage>
</organism>
<feature type="region of interest" description="Disordered" evidence="1">
    <location>
        <begin position="1"/>
        <end position="27"/>
    </location>
</feature>
<reference evidence="2 3" key="1">
    <citation type="journal article" date="2015" name="Nature">
        <title>rRNA introns, odd ribosomes, and small enigmatic genomes across a large radiation of phyla.</title>
        <authorList>
            <person name="Brown C.T."/>
            <person name="Hug L.A."/>
            <person name="Thomas B.C."/>
            <person name="Sharon I."/>
            <person name="Castelle C.J."/>
            <person name="Singh A."/>
            <person name="Wilkins M.J."/>
            <person name="Williams K.H."/>
            <person name="Banfield J.F."/>
        </authorList>
    </citation>
    <scope>NUCLEOTIDE SEQUENCE [LARGE SCALE GENOMIC DNA]</scope>
</reference>
<sequence length="48" mass="5520">MSAGTPRDDQHLPASQTATRRKSTEVTYESITKNLRLFFKKTPVARRK</sequence>
<proteinExistence type="predicted"/>
<comment type="caution">
    <text evidence="2">The sequence shown here is derived from an EMBL/GenBank/DDBJ whole genome shotgun (WGS) entry which is preliminary data.</text>
</comment>
<evidence type="ECO:0000313" key="2">
    <source>
        <dbReference type="EMBL" id="KKW32139.1"/>
    </source>
</evidence>
<accession>A0A0G2AHX3</accession>
<feature type="compositionally biased region" description="Basic and acidic residues" evidence="1">
    <location>
        <begin position="1"/>
        <end position="11"/>
    </location>
</feature>
<evidence type="ECO:0000313" key="3">
    <source>
        <dbReference type="Proteomes" id="UP000034711"/>
    </source>
</evidence>
<dbReference type="AlphaFoldDB" id="A0A0G2AHX3"/>
<dbReference type="Proteomes" id="UP000034711">
    <property type="component" value="Unassembled WGS sequence"/>
</dbReference>
<name>A0A0G2AHX3_9BACT</name>
<evidence type="ECO:0000256" key="1">
    <source>
        <dbReference type="SAM" id="MobiDB-lite"/>
    </source>
</evidence>
<protein>
    <submittedName>
        <fullName evidence="2">Uncharacterized protein</fullName>
    </submittedName>
</protein>
<dbReference type="EMBL" id="LCRI01000034">
    <property type="protein sequence ID" value="KKW32139.1"/>
    <property type="molecule type" value="Genomic_DNA"/>
</dbReference>